<dbReference type="PANTHER" id="PTHR40368">
    <property type="entry name" value="YALI0F14399P"/>
    <property type="match status" value="1"/>
</dbReference>
<feature type="transmembrane region" description="Helical" evidence="1">
    <location>
        <begin position="262"/>
        <end position="282"/>
    </location>
</feature>
<evidence type="ECO:0000313" key="3">
    <source>
        <dbReference type="Proteomes" id="UP000233524"/>
    </source>
</evidence>
<sequence>MPAKHPSPSCHNRVFPEHCLLTLFAMLPCAVSVALWALSLASYAAAEASGGLPSFRYGTPLHVECMNRSSETGEHIQNEKQEIQWSAFPVCEETGKPLEFRYGVEGEQNCTIAAIDDPFFHLLEFYIHSDAPLSCRLPARPRPHIEIIGEKPYEQEYVPIVFALAGTLQSSHIHISTHMNVLLHTMSHRRIRPHDTGVLDSGVAYSTSPLNHAKDSDTRRIIIGDPLPLRFSVRWFPSPNLPRTDGTVEWQGMGGHIFASTVFYVMFSFMAGAVVSGAYFYGKVLPERLRGRALGGATPLGHGMSAGVGNGWGYAKRID</sequence>
<dbReference type="PANTHER" id="PTHR40368:SF1">
    <property type="entry name" value="YALI0F14399P"/>
    <property type="match status" value="1"/>
</dbReference>
<reference evidence="2 3" key="1">
    <citation type="journal article" date="2017" name="G3 (Bethesda)">
        <title>First Draft Genome Sequence of the Pathogenic Fungus Lomentospora prolificans (Formerly Scedosporium prolificans).</title>
        <authorList>
            <person name="Luo R."/>
            <person name="Zimin A."/>
            <person name="Workman R."/>
            <person name="Fan Y."/>
            <person name="Pertea G."/>
            <person name="Grossman N."/>
            <person name="Wear M.P."/>
            <person name="Jia B."/>
            <person name="Miller H."/>
            <person name="Casadevall A."/>
            <person name="Timp W."/>
            <person name="Zhang S.X."/>
            <person name="Salzberg S.L."/>
        </authorList>
    </citation>
    <scope>NUCLEOTIDE SEQUENCE [LARGE SCALE GENOMIC DNA]</scope>
    <source>
        <strain evidence="2 3">JHH-5317</strain>
    </source>
</reference>
<protein>
    <submittedName>
        <fullName evidence="2">Uncharacterized protein</fullName>
    </submittedName>
</protein>
<keyword evidence="1" id="KW-0472">Membrane</keyword>
<evidence type="ECO:0000313" key="2">
    <source>
        <dbReference type="EMBL" id="PKS07383.1"/>
    </source>
</evidence>
<dbReference type="EMBL" id="NLAX01000701">
    <property type="protein sequence ID" value="PKS07383.1"/>
    <property type="molecule type" value="Genomic_DNA"/>
</dbReference>
<dbReference type="OrthoDB" id="18530at2759"/>
<dbReference type="AlphaFoldDB" id="A0A2N3N4M4"/>
<keyword evidence="1" id="KW-0812">Transmembrane</keyword>
<dbReference type="VEuPathDB" id="FungiDB:jhhlp_005985"/>
<gene>
    <name evidence="2" type="ORF">jhhlp_005985</name>
</gene>
<proteinExistence type="predicted"/>
<keyword evidence="3" id="KW-1185">Reference proteome</keyword>
<accession>A0A2N3N4M4</accession>
<dbReference type="Proteomes" id="UP000233524">
    <property type="component" value="Unassembled WGS sequence"/>
</dbReference>
<comment type="caution">
    <text evidence="2">The sequence shown here is derived from an EMBL/GenBank/DDBJ whole genome shotgun (WGS) entry which is preliminary data.</text>
</comment>
<dbReference type="STRING" id="41688.A0A2N3N4M4"/>
<name>A0A2N3N4M4_9PEZI</name>
<evidence type="ECO:0000256" key="1">
    <source>
        <dbReference type="SAM" id="Phobius"/>
    </source>
</evidence>
<keyword evidence="1" id="KW-1133">Transmembrane helix</keyword>
<dbReference type="InParanoid" id="A0A2N3N4M4"/>
<organism evidence="2 3">
    <name type="scientific">Lomentospora prolificans</name>
    <dbReference type="NCBI Taxonomy" id="41688"/>
    <lineage>
        <taxon>Eukaryota</taxon>
        <taxon>Fungi</taxon>
        <taxon>Dikarya</taxon>
        <taxon>Ascomycota</taxon>
        <taxon>Pezizomycotina</taxon>
        <taxon>Sordariomycetes</taxon>
        <taxon>Hypocreomycetidae</taxon>
        <taxon>Microascales</taxon>
        <taxon>Microascaceae</taxon>
        <taxon>Lomentospora</taxon>
    </lineage>
</organism>